<dbReference type="GO" id="GO:0045490">
    <property type="term" value="P:pectin catabolic process"/>
    <property type="evidence" value="ECO:0007669"/>
    <property type="project" value="UniProtKB-UniPathway"/>
</dbReference>
<accession>A0A660KT71</accession>
<evidence type="ECO:0000256" key="4">
    <source>
        <dbReference type="ARBA" id="ARBA00022801"/>
    </source>
</evidence>
<keyword evidence="5" id="KW-0063">Aspartyl esterase</keyword>
<evidence type="ECO:0000259" key="6">
    <source>
        <dbReference type="Pfam" id="PF01095"/>
    </source>
</evidence>
<reference evidence="7 8" key="1">
    <citation type="submission" date="2019-06" db="EMBL/GenBank/DDBJ databases">
        <title>A chromosomal-level reference genome of Carpinus fangiana (Coryloideae, Betulaceae).</title>
        <authorList>
            <person name="Yang X."/>
            <person name="Wang Z."/>
            <person name="Zhang L."/>
            <person name="Hao G."/>
            <person name="Liu J."/>
            <person name="Yang Y."/>
        </authorList>
    </citation>
    <scope>NUCLEOTIDE SEQUENCE [LARGE SCALE GENOMIC DNA]</scope>
    <source>
        <strain evidence="7">Cfa_2016G</strain>
        <tissue evidence="7">Leaf</tissue>
    </source>
</reference>
<dbReference type="PANTHER" id="PTHR31707">
    <property type="entry name" value="PECTINESTERASE"/>
    <property type="match status" value="1"/>
</dbReference>
<keyword evidence="3" id="KW-0134">Cell wall</keyword>
<dbReference type="UniPathway" id="UPA00545">
    <property type="reaction ID" value="UER00823"/>
</dbReference>
<keyword evidence="8" id="KW-1185">Reference proteome</keyword>
<dbReference type="InterPro" id="IPR000070">
    <property type="entry name" value="Pectinesterase_cat"/>
</dbReference>
<gene>
    <name evidence="7" type="ORF">FH972_011377</name>
</gene>
<comment type="pathway">
    <text evidence="2">Glycan metabolism; pectin degradation; 2-dehydro-3-deoxy-D-gluconate from pectin: step 1/5.</text>
</comment>
<dbReference type="Pfam" id="PF01095">
    <property type="entry name" value="Pectinesterase"/>
    <property type="match status" value="1"/>
</dbReference>
<dbReference type="SUPFAM" id="SSF51126">
    <property type="entry name" value="Pectin lyase-like"/>
    <property type="match status" value="1"/>
</dbReference>
<dbReference type="AlphaFoldDB" id="A0A660KT71"/>
<organism evidence="7 8">
    <name type="scientific">Carpinus fangiana</name>
    <dbReference type="NCBI Taxonomy" id="176857"/>
    <lineage>
        <taxon>Eukaryota</taxon>
        <taxon>Viridiplantae</taxon>
        <taxon>Streptophyta</taxon>
        <taxon>Embryophyta</taxon>
        <taxon>Tracheophyta</taxon>
        <taxon>Spermatophyta</taxon>
        <taxon>Magnoliopsida</taxon>
        <taxon>eudicotyledons</taxon>
        <taxon>Gunneridae</taxon>
        <taxon>Pentapetalae</taxon>
        <taxon>rosids</taxon>
        <taxon>fabids</taxon>
        <taxon>Fagales</taxon>
        <taxon>Betulaceae</taxon>
        <taxon>Carpinus</taxon>
    </lineage>
</organism>
<name>A0A660KT71_9ROSI</name>
<dbReference type="InterPro" id="IPR012334">
    <property type="entry name" value="Pectin_lyas_fold"/>
</dbReference>
<dbReference type="Gene3D" id="2.160.20.10">
    <property type="entry name" value="Single-stranded right-handed beta-helix, Pectin lyase-like"/>
    <property type="match status" value="1"/>
</dbReference>
<dbReference type="InterPro" id="IPR011050">
    <property type="entry name" value="Pectin_lyase_fold/virulence"/>
</dbReference>
<proteinExistence type="predicted"/>
<evidence type="ECO:0000256" key="5">
    <source>
        <dbReference type="ARBA" id="ARBA00023085"/>
    </source>
</evidence>
<evidence type="ECO:0000256" key="2">
    <source>
        <dbReference type="ARBA" id="ARBA00005184"/>
    </source>
</evidence>
<feature type="domain" description="Pectinesterase catalytic" evidence="6">
    <location>
        <begin position="2"/>
        <end position="89"/>
    </location>
</feature>
<dbReference type="GO" id="GO:0030599">
    <property type="term" value="F:pectinesterase activity"/>
    <property type="evidence" value="ECO:0007669"/>
    <property type="project" value="InterPro"/>
</dbReference>
<evidence type="ECO:0000256" key="3">
    <source>
        <dbReference type="ARBA" id="ARBA00022512"/>
    </source>
</evidence>
<comment type="subcellular location">
    <subcellularLocation>
        <location evidence="1">Secreted</location>
        <location evidence="1">Cell wall</location>
    </subcellularLocation>
</comment>
<dbReference type="GO" id="GO:0042545">
    <property type="term" value="P:cell wall modification"/>
    <property type="evidence" value="ECO:0007669"/>
    <property type="project" value="InterPro"/>
</dbReference>
<keyword evidence="4" id="KW-0378">Hydrolase</keyword>
<sequence>MIVRKPMENQQCIVTAQGRTDRRKPNGIVLQSCTIATDPLYYPMRAQNKAFLDRPCKAFSRTIIMQSNIGDFIQAEGWMPWMGDFTLNTCASMPRSLTRVSAPTKARK</sequence>
<dbReference type="Proteomes" id="UP000327013">
    <property type="component" value="Chromosome 4"/>
</dbReference>
<dbReference type="OrthoDB" id="2019149at2759"/>
<evidence type="ECO:0000313" key="7">
    <source>
        <dbReference type="EMBL" id="KAE8038910.1"/>
    </source>
</evidence>
<keyword evidence="3" id="KW-0964">Secreted</keyword>
<dbReference type="EMBL" id="CM017324">
    <property type="protein sequence ID" value="KAE8038910.1"/>
    <property type="molecule type" value="Genomic_DNA"/>
</dbReference>
<evidence type="ECO:0000313" key="8">
    <source>
        <dbReference type="Proteomes" id="UP000327013"/>
    </source>
</evidence>
<protein>
    <recommendedName>
        <fullName evidence="6">Pectinesterase catalytic domain-containing protein</fullName>
    </recommendedName>
</protein>
<evidence type="ECO:0000256" key="1">
    <source>
        <dbReference type="ARBA" id="ARBA00004191"/>
    </source>
</evidence>